<dbReference type="Pfam" id="PF02635">
    <property type="entry name" value="DsrE"/>
    <property type="match status" value="1"/>
</dbReference>
<dbReference type="STRING" id="993689.GCA_002077135_01100"/>
<comment type="caution">
    <text evidence="2">The sequence shown here is derived from an EMBL/GenBank/DDBJ whole genome shotgun (WGS) entry which is preliminary data.</text>
</comment>
<feature type="signal peptide" evidence="1">
    <location>
        <begin position="1"/>
        <end position="38"/>
    </location>
</feature>
<sequence length="200" mass="21117">MGYSAPTQPCVHTEAVMKMHTRLIALAAAMALSASAFAAHPAGFWVKPAIPAYGPVHIWPEAVDRPNPKATYKALFDVTKGDPASDKVNAGLDHIARGINTFAAAGVPLNHLKFVVIIHGGVTPIALGEKAYMAKFGHPNPNLAVIADLRKAGVNVMVCGNALGDMDFTPAEVNPDIKVALSALTTLVIQQNQGYALMRM</sequence>
<dbReference type="SUPFAM" id="SSF75169">
    <property type="entry name" value="DsrEFH-like"/>
    <property type="match status" value="1"/>
</dbReference>
<evidence type="ECO:0000313" key="2">
    <source>
        <dbReference type="EMBL" id="THD11533.1"/>
    </source>
</evidence>
<dbReference type="PANTHER" id="PTHR37691">
    <property type="entry name" value="BLR3518 PROTEIN"/>
    <property type="match status" value="1"/>
</dbReference>
<feature type="chain" id="PRO_5020680308" evidence="1">
    <location>
        <begin position="39"/>
        <end position="200"/>
    </location>
</feature>
<keyword evidence="1" id="KW-0732">Signal</keyword>
<evidence type="ECO:0000256" key="1">
    <source>
        <dbReference type="SAM" id="SignalP"/>
    </source>
</evidence>
<dbReference type="OrthoDB" id="7206705at2"/>
<dbReference type="PANTHER" id="PTHR37691:SF1">
    <property type="entry name" value="BLR3518 PROTEIN"/>
    <property type="match status" value="1"/>
</dbReference>
<reference evidence="2 3" key="1">
    <citation type="submission" date="2017-02" db="EMBL/GenBank/DDBJ databases">
        <title>Whole genome sequencing of Metallibacterium scheffleri DSM 24874 (T).</title>
        <authorList>
            <person name="Kumar S."/>
            <person name="Patil P."/>
            <person name="Patil P.B."/>
        </authorList>
    </citation>
    <scope>NUCLEOTIDE SEQUENCE [LARGE SCALE GENOMIC DNA]</scope>
    <source>
        <strain evidence="2 3">DSM 24874</strain>
    </source>
</reference>
<dbReference type="InterPro" id="IPR003787">
    <property type="entry name" value="Sulphur_relay_DsrE/F-like"/>
</dbReference>
<dbReference type="EMBL" id="MWQO01000011">
    <property type="protein sequence ID" value="THD11533.1"/>
    <property type="molecule type" value="Genomic_DNA"/>
</dbReference>
<dbReference type="AlphaFoldDB" id="A0A4S3KR42"/>
<proteinExistence type="predicted"/>
<organism evidence="2 3">
    <name type="scientific">Metallibacterium scheffleri</name>
    <dbReference type="NCBI Taxonomy" id="993689"/>
    <lineage>
        <taxon>Bacteria</taxon>
        <taxon>Pseudomonadati</taxon>
        <taxon>Pseudomonadota</taxon>
        <taxon>Gammaproteobacteria</taxon>
        <taxon>Lysobacterales</taxon>
        <taxon>Rhodanobacteraceae</taxon>
        <taxon>Metallibacterium</taxon>
    </lineage>
</organism>
<dbReference type="InterPro" id="IPR027396">
    <property type="entry name" value="DsrEFH-like"/>
</dbReference>
<evidence type="ECO:0000313" key="3">
    <source>
        <dbReference type="Proteomes" id="UP000307749"/>
    </source>
</evidence>
<protein>
    <submittedName>
        <fullName evidence="2">Uncharacterized protein</fullName>
    </submittedName>
</protein>
<name>A0A4S3KR42_9GAMM</name>
<accession>A0A4S3KR42</accession>
<dbReference type="Gene3D" id="3.40.1260.10">
    <property type="entry name" value="DsrEFH-like"/>
    <property type="match status" value="1"/>
</dbReference>
<gene>
    <name evidence="2" type="ORF">B1806_03120</name>
</gene>
<dbReference type="Proteomes" id="UP000307749">
    <property type="component" value="Unassembled WGS sequence"/>
</dbReference>
<keyword evidence="3" id="KW-1185">Reference proteome</keyword>